<feature type="domain" description="Zn(2)-C6 fungal-type" evidence="4">
    <location>
        <begin position="20"/>
        <end position="50"/>
    </location>
</feature>
<dbReference type="GO" id="GO:0005634">
    <property type="term" value="C:nucleus"/>
    <property type="evidence" value="ECO:0007669"/>
    <property type="project" value="UniProtKB-SubCell"/>
</dbReference>
<proteinExistence type="predicted"/>
<evidence type="ECO:0000256" key="1">
    <source>
        <dbReference type="ARBA" id="ARBA00004123"/>
    </source>
</evidence>
<dbReference type="PROSITE" id="PS50048">
    <property type="entry name" value="ZN2_CY6_FUNGAL_2"/>
    <property type="match status" value="1"/>
</dbReference>
<dbReference type="Proteomes" id="UP000193689">
    <property type="component" value="Unassembled WGS sequence"/>
</dbReference>
<dbReference type="RefSeq" id="XP_040717773.1">
    <property type="nucleotide sequence ID" value="XM_040859749.1"/>
</dbReference>
<name>A0A1Y2E6K7_9PEZI</name>
<feature type="region of interest" description="Disordered" evidence="3">
    <location>
        <begin position="302"/>
        <end position="330"/>
    </location>
</feature>
<dbReference type="GeneID" id="63775961"/>
<dbReference type="GO" id="GO:0008270">
    <property type="term" value="F:zinc ion binding"/>
    <property type="evidence" value="ECO:0007669"/>
    <property type="project" value="InterPro"/>
</dbReference>
<comment type="subcellular location">
    <subcellularLocation>
        <location evidence="1">Nucleus</location>
    </subcellularLocation>
</comment>
<evidence type="ECO:0000256" key="2">
    <source>
        <dbReference type="ARBA" id="ARBA00023242"/>
    </source>
</evidence>
<dbReference type="PANTHER" id="PTHR37534:SF46">
    <property type="entry name" value="ZN(II)2CYS6 TRANSCRIPTION FACTOR (EUROFUNG)"/>
    <property type="match status" value="1"/>
</dbReference>
<evidence type="ECO:0000313" key="5">
    <source>
        <dbReference type="EMBL" id="ORY67149.1"/>
    </source>
</evidence>
<accession>A0A1Y2E6K7</accession>
<dbReference type="GO" id="GO:0000981">
    <property type="term" value="F:DNA-binding transcription factor activity, RNA polymerase II-specific"/>
    <property type="evidence" value="ECO:0007669"/>
    <property type="project" value="InterPro"/>
</dbReference>
<dbReference type="InterPro" id="IPR001138">
    <property type="entry name" value="Zn2Cys6_DnaBD"/>
</dbReference>
<keyword evidence="6" id="KW-1185">Reference proteome</keyword>
<dbReference type="EMBL" id="MCFJ01000004">
    <property type="protein sequence ID" value="ORY67149.1"/>
    <property type="molecule type" value="Genomic_DNA"/>
</dbReference>
<dbReference type="AlphaFoldDB" id="A0A1Y2E6K7"/>
<dbReference type="InterPro" id="IPR021858">
    <property type="entry name" value="Fun_TF"/>
</dbReference>
<dbReference type="PANTHER" id="PTHR37534">
    <property type="entry name" value="TRANSCRIPTIONAL ACTIVATOR PROTEIN UGA3"/>
    <property type="match status" value="1"/>
</dbReference>
<organism evidence="5 6">
    <name type="scientific">Pseudomassariella vexata</name>
    <dbReference type="NCBI Taxonomy" id="1141098"/>
    <lineage>
        <taxon>Eukaryota</taxon>
        <taxon>Fungi</taxon>
        <taxon>Dikarya</taxon>
        <taxon>Ascomycota</taxon>
        <taxon>Pezizomycotina</taxon>
        <taxon>Sordariomycetes</taxon>
        <taxon>Xylariomycetidae</taxon>
        <taxon>Amphisphaeriales</taxon>
        <taxon>Pseudomassariaceae</taxon>
        <taxon>Pseudomassariella</taxon>
    </lineage>
</organism>
<protein>
    <recommendedName>
        <fullName evidence="4">Zn(2)-C6 fungal-type domain-containing protein</fullName>
    </recommendedName>
</protein>
<dbReference type="PROSITE" id="PS00463">
    <property type="entry name" value="ZN2_CY6_FUNGAL_1"/>
    <property type="match status" value="1"/>
</dbReference>
<keyword evidence="2" id="KW-0539">Nucleus</keyword>
<dbReference type="Gene3D" id="4.10.240.10">
    <property type="entry name" value="Zn(2)-C6 fungal-type DNA-binding domain"/>
    <property type="match status" value="1"/>
</dbReference>
<gene>
    <name evidence="5" type="ORF">BCR38DRAFT_426200</name>
</gene>
<dbReference type="InterPro" id="IPR036864">
    <property type="entry name" value="Zn2-C6_fun-type_DNA-bd_sf"/>
</dbReference>
<dbReference type="STRING" id="1141098.A0A1Y2E6K7"/>
<dbReference type="OrthoDB" id="4937900at2759"/>
<evidence type="ECO:0000313" key="6">
    <source>
        <dbReference type="Proteomes" id="UP000193689"/>
    </source>
</evidence>
<dbReference type="SMART" id="SM00066">
    <property type="entry name" value="GAL4"/>
    <property type="match status" value="1"/>
</dbReference>
<evidence type="ECO:0000256" key="3">
    <source>
        <dbReference type="SAM" id="MobiDB-lite"/>
    </source>
</evidence>
<reference evidence="5 6" key="1">
    <citation type="submission" date="2016-07" db="EMBL/GenBank/DDBJ databases">
        <title>Pervasive Adenine N6-methylation of Active Genes in Fungi.</title>
        <authorList>
            <consortium name="DOE Joint Genome Institute"/>
            <person name="Mondo S.J."/>
            <person name="Dannebaum R.O."/>
            <person name="Kuo R.C."/>
            <person name="Labutti K."/>
            <person name="Haridas S."/>
            <person name="Kuo A."/>
            <person name="Salamov A."/>
            <person name="Ahrendt S.R."/>
            <person name="Lipzen A."/>
            <person name="Sullivan W."/>
            <person name="Andreopoulos W.B."/>
            <person name="Clum A."/>
            <person name="Lindquist E."/>
            <person name="Daum C."/>
            <person name="Ramamoorthy G.K."/>
            <person name="Gryganskyi A."/>
            <person name="Culley D."/>
            <person name="Magnuson J.K."/>
            <person name="James T.Y."/>
            <person name="O'Malley M.A."/>
            <person name="Stajich J.E."/>
            <person name="Spatafora J.W."/>
            <person name="Visel A."/>
            <person name="Grigoriev I.V."/>
        </authorList>
    </citation>
    <scope>NUCLEOTIDE SEQUENCE [LARGE SCALE GENOMIC DNA]</scope>
    <source>
        <strain evidence="5 6">CBS 129021</strain>
    </source>
</reference>
<comment type="caution">
    <text evidence="5">The sequence shown here is derived from an EMBL/GenBank/DDBJ whole genome shotgun (WGS) entry which is preliminary data.</text>
</comment>
<dbReference type="InParanoid" id="A0A1Y2E6K7"/>
<sequence>MPRPEPVNRQRKRHNRSRNGCKTCKLRHLRCDQRRPLCTYCLRRGGECGYNDASTTSTDQPDTTLPTEKQYWDSETLPLHGMVTAHDLDDLSITLTDESRSLLGLLRHYSAPLSTMGNNGCYDSPLISCAFSQPEFLPSAILMAAVQYSWITHSISETNRTSTLHHRLEAVRFVNNQLQDPTSMTSNATISTVVSLALAESALGCFAAAQAHLNGLAQIMSMRHPGPTPRISTRFSHLLQCLEQMSQYFKGPNKTETLQKWGQHDCMAKTSSCALVEPQPETIVLKQEGDFDSDSCTIDPRLVEKPLPEQPQKKPEQEPKQEPERPPERPEVALRRATFVWCCVNLFEIIQRDDVDLLILSWLLEGTLFDLVTTESHVAGQRLETRVAACSPLRTVLHTCRAGNM</sequence>
<dbReference type="Pfam" id="PF11951">
    <property type="entry name" value="Fungal_trans_2"/>
    <property type="match status" value="1"/>
</dbReference>
<evidence type="ECO:0000259" key="4">
    <source>
        <dbReference type="PROSITE" id="PS50048"/>
    </source>
</evidence>
<dbReference type="SUPFAM" id="SSF57701">
    <property type="entry name" value="Zn2/Cys6 DNA-binding domain"/>
    <property type="match status" value="1"/>
</dbReference>
<dbReference type="Pfam" id="PF00172">
    <property type="entry name" value="Zn_clus"/>
    <property type="match status" value="1"/>
</dbReference>